<feature type="transmembrane region" description="Helical" evidence="1">
    <location>
        <begin position="36"/>
        <end position="53"/>
    </location>
</feature>
<gene>
    <name evidence="2" type="ORF">SAMN05421762_1447</name>
</gene>
<dbReference type="EMBL" id="FOLX01000001">
    <property type="protein sequence ID" value="SFC59044.1"/>
    <property type="molecule type" value="Genomic_DNA"/>
</dbReference>
<evidence type="ECO:0000313" key="3">
    <source>
        <dbReference type="Proteomes" id="UP000231644"/>
    </source>
</evidence>
<name>A0A1I1KDJ6_9RHOB</name>
<keyword evidence="1" id="KW-0472">Membrane</keyword>
<dbReference type="STRING" id="517719.SAMN05421762_1447"/>
<proteinExistence type="predicted"/>
<evidence type="ECO:0000313" key="2">
    <source>
        <dbReference type="EMBL" id="SFC59044.1"/>
    </source>
</evidence>
<keyword evidence="1" id="KW-1133">Transmembrane helix</keyword>
<dbReference type="AlphaFoldDB" id="A0A1I1KDJ6"/>
<accession>A0A1I1KDJ6</accession>
<feature type="transmembrane region" description="Helical" evidence="1">
    <location>
        <begin position="12"/>
        <end position="30"/>
    </location>
</feature>
<reference evidence="2 3" key="1">
    <citation type="submission" date="2016-10" db="EMBL/GenBank/DDBJ databases">
        <authorList>
            <person name="de Groot N.N."/>
        </authorList>
    </citation>
    <scope>NUCLEOTIDE SEQUENCE [LARGE SCALE GENOMIC DNA]</scope>
    <source>
        <strain evidence="2 3">DSM 29619</strain>
    </source>
</reference>
<keyword evidence="1" id="KW-0812">Transmembrane</keyword>
<keyword evidence="3" id="KW-1185">Reference proteome</keyword>
<sequence length="139" mass="14544">MRQPRRPRPNPRRTLMTGSALGLIGVIALLNQHSVMATALAILGLALLIAVSWRPLRSYLRRPLAGFIVVMATLVTAVAGANLLHAPQGPERIAALSAPPEVCTLPLDLDLPPLPLDANGKPPPGGPDGGDMACLFGLL</sequence>
<dbReference type="Proteomes" id="UP000231644">
    <property type="component" value="Unassembled WGS sequence"/>
</dbReference>
<evidence type="ECO:0000256" key="1">
    <source>
        <dbReference type="SAM" id="Phobius"/>
    </source>
</evidence>
<organism evidence="2 3">
    <name type="scientific">Pseudooceanicola nitratireducens</name>
    <dbReference type="NCBI Taxonomy" id="517719"/>
    <lineage>
        <taxon>Bacteria</taxon>
        <taxon>Pseudomonadati</taxon>
        <taxon>Pseudomonadota</taxon>
        <taxon>Alphaproteobacteria</taxon>
        <taxon>Rhodobacterales</taxon>
        <taxon>Paracoccaceae</taxon>
        <taxon>Pseudooceanicola</taxon>
    </lineage>
</organism>
<protein>
    <submittedName>
        <fullName evidence="2">Uncharacterized protein</fullName>
    </submittedName>
</protein>
<feature type="transmembrane region" description="Helical" evidence="1">
    <location>
        <begin position="65"/>
        <end position="84"/>
    </location>
</feature>